<dbReference type="PROSITE" id="PS51257">
    <property type="entry name" value="PROKAR_LIPOPROTEIN"/>
    <property type="match status" value="1"/>
</dbReference>
<evidence type="ECO:0000256" key="4">
    <source>
        <dbReference type="ARBA" id="ARBA00022989"/>
    </source>
</evidence>
<accession>A0A074JED7</accession>
<dbReference type="CDD" id="cd06662">
    <property type="entry name" value="SURF1"/>
    <property type="match status" value="1"/>
</dbReference>
<dbReference type="EMBL" id="AUNB01000062">
    <property type="protein sequence ID" value="KEO53943.1"/>
    <property type="molecule type" value="Genomic_DNA"/>
</dbReference>
<dbReference type="STRING" id="1353528.DT23_07150"/>
<evidence type="ECO:0000256" key="1">
    <source>
        <dbReference type="ARBA" id="ARBA00004370"/>
    </source>
</evidence>
<dbReference type="AlphaFoldDB" id="A0A074JED7"/>
<organism evidence="7 8">
    <name type="scientific">Thioclava indica</name>
    <dbReference type="NCBI Taxonomy" id="1353528"/>
    <lineage>
        <taxon>Bacteria</taxon>
        <taxon>Pseudomonadati</taxon>
        <taxon>Pseudomonadota</taxon>
        <taxon>Alphaproteobacteria</taxon>
        <taxon>Rhodobacterales</taxon>
        <taxon>Paracoccaceae</taxon>
        <taxon>Thioclava</taxon>
    </lineage>
</organism>
<keyword evidence="5 6" id="KW-0472">Membrane</keyword>
<evidence type="ECO:0000256" key="3">
    <source>
        <dbReference type="ARBA" id="ARBA00022692"/>
    </source>
</evidence>
<dbReference type="Proteomes" id="UP000027471">
    <property type="component" value="Unassembled WGS sequence"/>
</dbReference>
<evidence type="ECO:0000256" key="2">
    <source>
        <dbReference type="ARBA" id="ARBA00007165"/>
    </source>
</evidence>
<evidence type="ECO:0000313" key="7">
    <source>
        <dbReference type="EMBL" id="KEO53943.1"/>
    </source>
</evidence>
<evidence type="ECO:0000256" key="6">
    <source>
        <dbReference type="RuleBase" id="RU363076"/>
    </source>
</evidence>
<dbReference type="PANTHER" id="PTHR23427">
    <property type="entry name" value="SURFEIT LOCUS PROTEIN"/>
    <property type="match status" value="1"/>
</dbReference>
<keyword evidence="4 6" id="KW-1133">Transmembrane helix</keyword>
<dbReference type="PANTHER" id="PTHR23427:SF2">
    <property type="entry name" value="SURFEIT LOCUS PROTEIN 1"/>
    <property type="match status" value="1"/>
</dbReference>
<reference evidence="7 8" key="1">
    <citation type="journal article" date="2015" name="Antonie Van Leeuwenhoek">
        <title>Thioclava indica sp. nov., isolated from surface seawater of the Indian Ocean.</title>
        <authorList>
            <person name="Liu Y."/>
            <person name="Lai Q."/>
            <person name="Du J."/>
            <person name="Xu H."/>
            <person name="Jiang L."/>
            <person name="Shao Z."/>
        </authorList>
    </citation>
    <scope>NUCLEOTIDE SEQUENCE [LARGE SCALE GENOMIC DNA]</scope>
    <source>
        <strain evidence="7 8">DT23-4</strain>
    </source>
</reference>
<dbReference type="InterPro" id="IPR002994">
    <property type="entry name" value="Surf1/Shy1"/>
</dbReference>
<dbReference type="InterPro" id="IPR045214">
    <property type="entry name" value="Surf1/Surf4"/>
</dbReference>
<comment type="similarity">
    <text evidence="2 6">Belongs to the SURF1 family.</text>
</comment>
<comment type="caution">
    <text evidence="7">The sequence shown here is derived from an EMBL/GenBank/DDBJ whole genome shotgun (WGS) entry which is preliminary data.</text>
</comment>
<evidence type="ECO:0000313" key="8">
    <source>
        <dbReference type="Proteomes" id="UP000027471"/>
    </source>
</evidence>
<comment type="subcellular location">
    <subcellularLocation>
        <location evidence="6">Cell membrane</location>
        <topology evidence="6">Multi-pass membrane protein</topology>
    </subcellularLocation>
    <subcellularLocation>
        <location evidence="1">Membrane</location>
    </subcellularLocation>
</comment>
<dbReference type="GO" id="GO:0005886">
    <property type="term" value="C:plasma membrane"/>
    <property type="evidence" value="ECO:0007669"/>
    <property type="project" value="UniProtKB-SubCell"/>
</dbReference>
<gene>
    <name evidence="7" type="ORF">DT23_07150</name>
</gene>
<dbReference type="eggNOG" id="COG3346">
    <property type="taxonomic scope" value="Bacteria"/>
</dbReference>
<feature type="transmembrane region" description="Helical" evidence="6">
    <location>
        <begin position="196"/>
        <end position="218"/>
    </location>
</feature>
<name>A0A074JED7_9RHOB</name>
<dbReference type="Pfam" id="PF02104">
    <property type="entry name" value="SURF1"/>
    <property type="match status" value="1"/>
</dbReference>
<protein>
    <recommendedName>
        <fullName evidence="6">SURF1-like protein</fullName>
    </recommendedName>
</protein>
<keyword evidence="6" id="KW-1003">Cell membrane</keyword>
<keyword evidence="8" id="KW-1185">Reference proteome</keyword>
<dbReference type="RefSeq" id="WP_038132705.1">
    <property type="nucleotide sequence ID" value="NZ_AUNB01000062.1"/>
</dbReference>
<dbReference type="PROSITE" id="PS50895">
    <property type="entry name" value="SURF1"/>
    <property type="match status" value="1"/>
</dbReference>
<comment type="caution">
    <text evidence="6">Lacks conserved residue(s) required for the propagation of feature annotation.</text>
</comment>
<proteinExistence type="inferred from homology"/>
<dbReference type="OrthoDB" id="6079986at2"/>
<sequence>MTRFIFPLLLGVVGCAILISLGVWQLNRLEWKRAMLSEISAKIGGDPQDFPAEGSDTQALKYQPVEMAGGTTGQEILVLSGQKGVGAGYRAIDAFETGDGRRILLDRGFLPEAGRDAARPPTALIVTGNLHWPNETDSYTPPPDAKTGLWFARDVPAMAKALGTEPILVVAAQIQGDAQGITPEPITITGIPNDHLQYAITWFLLAIVWAGMTIFLLWRIRRQPI</sequence>
<keyword evidence="3 6" id="KW-0812">Transmembrane</keyword>
<evidence type="ECO:0000256" key="5">
    <source>
        <dbReference type="ARBA" id="ARBA00023136"/>
    </source>
</evidence>